<dbReference type="EMBL" id="JANAWD010000205">
    <property type="protein sequence ID" value="KAJ3484004.1"/>
    <property type="molecule type" value="Genomic_DNA"/>
</dbReference>
<dbReference type="Proteomes" id="UP001212997">
    <property type="component" value="Unassembled WGS sequence"/>
</dbReference>
<name>A0AAD5V1Z0_9APHY</name>
<evidence type="ECO:0000313" key="4">
    <source>
        <dbReference type="Proteomes" id="UP001212997"/>
    </source>
</evidence>
<keyword evidence="4" id="KW-1185">Reference proteome</keyword>
<reference evidence="3" key="1">
    <citation type="submission" date="2022-07" db="EMBL/GenBank/DDBJ databases">
        <title>Genome Sequence of Physisporinus lineatus.</title>
        <authorList>
            <person name="Buettner E."/>
        </authorList>
    </citation>
    <scope>NUCLEOTIDE SEQUENCE</scope>
    <source>
        <strain evidence="3">VT162</strain>
    </source>
</reference>
<keyword evidence="1" id="KW-0175">Coiled coil</keyword>
<evidence type="ECO:0000313" key="3">
    <source>
        <dbReference type="EMBL" id="KAJ3484004.1"/>
    </source>
</evidence>
<feature type="coiled-coil region" evidence="1">
    <location>
        <begin position="76"/>
        <end position="152"/>
    </location>
</feature>
<accession>A0AAD5V1Z0</accession>
<proteinExistence type="predicted"/>
<feature type="coiled-coil region" evidence="1">
    <location>
        <begin position="185"/>
        <end position="296"/>
    </location>
</feature>
<feature type="region of interest" description="Disordered" evidence="2">
    <location>
        <begin position="446"/>
        <end position="472"/>
    </location>
</feature>
<organism evidence="3 4">
    <name type="scientific">Meripilus lineatus</name>
    <dbReference type="NCBI Taxonomy" id="2056292"/>
    <lineage>
        <taxon>Eukaryota</taxon>
        <taxon>Fungi</taxon>
        <taxon>Dikarya</taxon>
        <taxon>Basidiomycota</taxon>
        <taxon>Agaricomycotina</taxon>
        <taxon>Agaricomycetes</taxon>
        <taxon>Polyporales</taxon>
        <taxon>Meripilaceae</taxon>
        <taxon>Meripilus</taxon>
    </lineage>
</organism>
<protein>
    <submittedName>
        <fullName evidence="3">Uncharacterized protein</fullName>
    </submittedName>
</protein>
<sequence>MAPSTPGFLRMRKVHLASLKSKIEATVLARPDLVSVNTMPERRPIPTPEQACVRSDHGVLYTANLKDAIEIYRKWAEEKESLVHTLQSRLVESEQRCKDLATQLYNSETKQQEAAVSAKETENKLGVSEEELDDAQGEIARITIALQNEEAIHRTSKEMADEETSRLLASSDILCSEYLTLSSTLKRAKTELTRTRQDAVDLQKEVNFKNVMLELEQSKVVKLEEEKKTLVLEHEKTELERARLLVHLIVAQDELEQAEDKLEHEEEQKSSLQVSLKAAQEDALSSKKRLHEEQEDALAKAFSELKLIRGRAAKESARLIDARFELANTRDELIESRREIADLKSRLDSMDSVLRGVEMRRIDATQDGGHEDLVGRFQQYLESTREEHRTRDEHIIRLQDELGHVKTCLEHTENEHKKITKSHGNAREVKRSVHFVCEPSLVQSKENRSSSTLEVLRPTNHSTPFTDFTNTA</sequence>
<gene>
    <name evidence="3" type="ORF">NLI96_g5931</name>
</gene>
<evidence type="ECO:0000256" key="2">
    <source>
        <dbReference type="SAM" id="MobiDB-lite"/>
    </source>
</evidence>
<evidence type="ECO:0000256" key="1">
    <source>
        <dbReference type="SAM" id="Coils"/>
    </source>
</evidence>
<comment type="caution">
    <text evidence="3">The sequence shown here is derived from an EMBL/GenBank/DDBJ whole genome shotgun (WGS) entry which is preliminary data.</text>
</comment>
<dbReference type="AlphaFoldDB" id="A0AAD5V1Z0"/>